<gene>
    <name evidence="2" type="ORF">CJ030_MR3G009518</name>
</gene>
<comment type="caution">
    <text evidence="2">The sequence shown here is derived from an EMBL/GenBank/DDBJ whole genome shotgun (WGS) entry which is preliminary data.</text>
</comment>
<evidence type="ECO:0000256" key="1">
    <source>
        <dbReference type="SAM" id="MobiDB-lite"/>
    </source>
</evidence>
<accession>A0A6A1W6C8</accession>
<proteinExistence type="predicted"/>
<evidence type="ECO:0000313" key="2">
    <source>
        <dbReference type="EMBL" id="KAB1219876.1"/>
    </source>
</evidence>
<evidence type="ECO:0000313" key="3">
    <source>
        <dbReference type="Proteomes" id="UP000516437"/>
    </source>
</evidence>
<protein>
    <submittedName>
        <fullName evidence="2">Uncharacterized protein</fullName>
    </submittedName>
</protein>
<dbReference type="AlphaFoldDB" id="A0A6A1W6C8"/>
<reference evidence="2 3" key="1">
    <citation type="journal article" date="2019" name="Plant Biotechnol. J.">
        <title>The red bayberry genome and genetic basis of sex determination.</title>
        <authorList>
            <person name="Jia H.M."/>
            <person name="Jia H.J."/>
            <person name="Cai Q.L."/>
            <person name="Wang Y."/>
            <person name="Zhao H.B."/>
            <person name="Yang W.F."/>
            <person name="Wang G.Y."/>
            <person name="Li Y.H."/>
            <person name="Zhan D.L."/>
            <person name="Shen Y.T."/>
            <person name="Niu Q.F."/>
            <person name="Chang L."/>
            <person name="Qiu J."/>
            <person name="Zhao L."/>
            <person name="Xie H.B."/>
            <person name="Fu W.Y."/>
            <person name="Jin J."/>
            <person name="Li X.W."/>
            <person name="Jiao Y."/>
            <person name="Zhou C.C."/>
            <person name="Tu T."/>
            <person name="Chai C.Y."/>
            <person name="Gao J.L."/>
            <person name="Fan L.J."/>
            <person name="van de Weg E."/>
            <person name="Wang J.Y."/>
            <person name="Gao Z.S."/>
        </authorList>
    </citation>
    <scope>NUCLEOTIDE SEQUENCE [LARGE SCALE GENOMIC DNA]</scope>
    <source>
        <tissue evidence="2">Leaves</tissue>
    </source>
</reference>
<keyword evidence="3" id="KW-1185">Reference proteome</keyword>
<dbReference type="Proteomes" id="UP000516437">
    <property type="component" value="Chromosome 3"/>
</dbReference>
<dbReference type="EMBL" id="RXIC02000021">
    <property type="protein sequence ID" value="KAB1219876.1"/>
    <property type="molecule type" value="Genomic_DNA"/>
</dbReference>
<organism evidence="2 3">
    <name type="scientific">Morella rubra</name>
    <name type="common">Chinese bayberry</name>
    <dbReference type="NCBI Taxonomy" id="262757"/>
    <lineage>
        <taxon>Eukaryota</taxon>
        <taxon>Viridiplantae</taxon>
        <taxon>Streptophyta</taxon>
        <taxon>Embryophyta</taxon>
        <taxon>Tracheophyta</taxon>
        <taxon>Spermatophyta</taxon>
        <taxon>Magnoliopsida</taxon>
        <taxon>eudicotyledons</taxon>
        <taxon>Gunneridae</taxon>
        <taxon>Pentapetalae</taxon>
        <taxon>rosids</taxon>
        <taxon>fabids</taxon>
        <taxon>Fagales</taxon>
        <taxon>Myricaceae</taxon>
        <taxon>Morella</taxon>
    </lineage>
</organism>
<sequence>MGLRRASFFGGKKKTQKEDKQRVGEGVVDGCDSSKGSLSERVKWRLQLRTPCAVGLVEFGCSVLVLSEALSKSISIHPSSNFDVIRRQQTEKLEHKQVLCLFFLLDGLRERELFS</sequence>
<name>A0A6A1W6C8_9ROSI</name>
<feature type="region of interest" description="Disordered" evidence="1">
    <location>
        <begin position="1"/>
        <end position="22"/>
    </location>
</feature>